<evidence type="ECO:0000313" key="1">
    <source>
        <dbReference type="EMBL" id="GIY41576.1"/>
    </source>
</evidence>
<dbReference type="AlphaFoldDB" id="A0AAV4T8D5"/>
<proteinExistence type="predicted"/>
<evidence type="ECO:0000313" key="2">
    <source>
        <dbReference type="Proteomes" id="UP001054945"/>
    </source>
</evidence>
<keyword evidence="2" id="KW-1185">Reference proteome</keyword>
<comment type="caution">
    <text evidence="1">The sequence shown here is derived from an EMBL/GenBank/DDBJ whole genome shotgun (WGS) entry which is preliminary data.</text>
</comment>
<sequence>METALVNLKSSSISHYRLLKVAHSSPNENFNKTQSCLQNSLAHKFLRLPQIVEEEKSSPLVSREPCTTRIVWNGCCNLPRADDN</sequence>
<reference evidence="1 2" key="1">
    <citation type="submission" date="2021-06" db="EMBL/GenBank/DDBJ databases">
        <title>Caerostris extrusa draft genome.</title>
        <authorList>
            <person name="Kono N."/>
            <person name="Arakawa K."/>
        </authorList>
    </citation>
    <scope>NUCLEOTIDE SEQUENCE [LARGE SCALE GENOMIC DNA]</scope>
</reference>
<organism evidence="1 2">
    <name type="scientific">Caerostris extrusa</name>
    <name type="common">Bark spider</name>
    <name type="synonym">Caerostris bankana</name>
    <dbReference type="NCBI Taxonomy" id="172846"/>
    <lineage>
        <taxon>Eukaryota</taxon>
        <taxon>Metazoa</taxon>
        <taxon>Ecdysozoa</taxon>
        <taxon>Arthropoda</taxon>
        <taxon>Chelicerata</taxon>
        <taxon>Arachnida</taxon>
        <taxon>Araneae</taxon>
        <taxon>Araneomorphae</taxon>
        <taxon>Entelegynae</taxon>
        <taxon>Araneoidea</taxon>
        <taxon>Araneidae</taxon>
        <taxon>Caerostris</taxon>
    </lineage>
</organism>
<protein>
    <submittedName>
        <fullName evidence="1">Uncharacterized protein</fullName>
    </submittedName>
</protein>
<name>A0AAV4T8D5_CAEEX</name>
<gene>
    <name evidence="1" type="ORF">CEXT_303471</name>
</gene>
<accession>A0AAV4T8D5</accession>
<dbReference type="Proteomes" id="UP001054945">
    <property type="component" value="Unassembled WGS sequence"/>
</dbReference>
<dbReference type="EMBL" id="BPLR01010727">
    <property type="protein sequence ID" value="GIY41576.1"/>
    <property type="molecule type" value="Genomic_DNA"/>
</dbReference>